<proteinExistence type="predicted"/>
<evidence type="ECO:0000313" key="1">
    <source>
        <dbReference type="EMBL" id="CDW33715.1"/>
    </source>
</evidence>
<organism evidence="1">
    <name type="scientific">Lepeophtheirus salmonis</name>
    <name type="common">Salmon louse</name>
    <name type="synonym">Caligus salmonis</name>
    <dbReference type="NCBI Taxonomy" id="72036"/>
    <lineage>
        <taxon>Eukaryota</taxon>
        <taxon>Metazoa</taxon>
        <taxon>Ecdysozoa</taxon>
        <taxon>Arthropoda</taxon>
        <taxon>Crustacea</taxon>
        <taxon>Multicrustacea</taxon>
        <taxon>Hexanauplia</taxon>
        <taxon>Copepoda</taxon>
        <taxon>Siphonostomatoida</taxon>
        <taxon>Caligidae</taxon>
        <taxon>Lepeophtheirus</taxon>
    </lineage>
</organism>
<dbReference type="EMBL" id="HACA01016354">
    <property type="protein sequence ID" value="CDW33715.1"/>
    <property type="molecule type" value="Transcribed_RNA"/>
</dbReference>
<protein>
    <submittedName>
        <fullName evidence="1">Uncharacterized protein</fullName>
    </submittedName>
</protein>
<feature type="non-terminal residue" evidence="1">
    <location>
        <position position="1"/>
    </location>
</feature>
<accession>A0A0K2U6M7</accession>
<reference evidence="1" key="1">
    <citation type="submission" date="2014-05" db="EMBL/GenBank/DDBJ databases">
        <authorList>
            <person name="Chronopoulou M."/>
        </authorList>
    </citation>
    <scope>NUCLEOTIDE SEQUENCE</scope>
    <source>
        <tissue evidence="1">Whole organism</tissue>
    </source>
</reference>
<name>A0A0K2U6M7_LEPSM</name>
<dbReference type="AlphaFoldDB" id="A0A0K2U6M7"/>
<sequence>DFELCCSVVLVYSFTKFKWIFSTEYSFIWTCIHLLLDVQHIVPLRSIFASLISSHLHQWKNNLLWKYT</sequence>